<evidence type="ECO:0000313" key="2">
    <source>
        <dbReference type="EMBL" id="MQL50075.1"/>
    </source>
</evidence>
<dbReference type="Pfam" id="PF19419">
    <property type="entry name" value="DUF5983"/>
    <property type="match status" value="1"/>
</dbReference>
<organism evidence="2 3">
    <name type="scientific">Photorhabdus khanii</name>
    <dbReference type="NCBI Taxonomy" id="1004150"/>
    <lineage>
        <taxon>Bacteria</taxon>
        <taxon>Pseudomonadati</taxon>
        <taxon>Pseudomonadota</taxon>
        <taxon>Gammaproteobacteria</taxon>
        <taxon>Enterobacterales</taxon>
        <taxon>Morganellaceae</taxon>
        <taxon>Photorhabdus</taxon>
    </lineage>
</organism>
<sequence>MSKNIEFKKCLVCSTGHMTSADNSLLEKLIIDENYWLYSFEYGWIFNLLGIRNNMKHIKNLGLSNELYRFVFNMYLIHHCDLLMFDRDADSIDGYTVFDW</sequence>
<dbReference type="Proteomes" id="UP000481739">
    <property type="component" value="Unassembled WGS sequence"/>
</dbReference>
<reference evidence="2 3" key="1">
    <citation type="journal article" date="2019" name="Nature">
        <title>A new antibiotic selectively kills Gram-negative pathogens.</title>
        <authorList>
            <person name="Imai Y."/>
            <person name="Meyer K.J."/>
            <person name="Iinishi A."/>
            <person name="Favre-Godal Q."/>
            <person name="Green R."/>
            <person name="Manuse S."/>
            <person name="Caboni M."/>
            <person name="Mori M."/>
            <person name="Niles S."/>
            <person name="Ghiglieri M."/>
            <person name="Honrao C."/>
            <person name="Ma X."/>
            <person name="Guo J.J."/>
            <person name="Makriyannis A."/>
            <person name="Linares-Otoya L."/>
            <person name="Boehringer N."/>
            <person name="Wuisan Z.G."/>
            <person name="Kaur H."/>
            <person name="Wu R."/>
            <person name="Mateus A."/>
            <person name="Typas A."/>
            <person name="Savitski M.M."/>
            <person name="Espinoza J.L."/>
            <person name="O'Rourke A."/>
            <person name="Nelson K.E."/>
            <person name="Hiller S."/>
            <person name="Noinaj N."/>
            <person name="Schaeberle T.F."/>
            <person name="D'Onofrio A."/>
            <person name="Lewis K."/>
        </authorList>
    </citation>
    <scope>NUCLEOTIDE SEQUENCE [LARGE SCALE GENOMIC DNA]</scope>
    <source>
        <strain evidence="2 3">HGB 1456</strain>
    </source>
</reference>
<accession>A0A7C9GTM7</accession>
<evidence type="ECO:0000259" key="1">
    <source>
        <dbReference type="Pfam" id="PF19419"/>
    </source>
</evidence>
<dbReference type="InterPro" id="IPR046025">
    <property type="entry name" value="DUF5983"/>
</dbReference>
<gene>
    <name evidence="2" type="ORF">GEA64_19825</name>
</gene>
<evidence type="ECO:0000313" key="3">
    <source>
        <dbReference type="Proteomes" id="UP000481739"/>
    </source>
</evidence>
<feature type="domain" description="DUF5983" evidence="1">
    <location>
        <begin position="10"/>
        <end position="100"/>
    </location>
</feature>
<protein>
    <recommendedName>
        <fullName evidence="1">DUF5983 domain-containing protein</fullName>
    </recommendedName>
</protein>
<dbReference type="RefSeq" id="WP_054479665.1">
    <property type="nucleotide sequence ID" value="NZ_CAWOZU010000003.1"/>
</dbReference>
<proteinExistence type="predicted"/>
<dbReference type="AlphaFoldDB" id="A0A7C9GTM7"/>
<name>A0A7C9GTM7_9GAMM</name>
<comment type="caution">
    <text evidence="2">The sequence shown here is derived from an EMBL/GenBank/DDBJ whole genome shotgun (WGS) entry which is preliminary data.</text>
</comment>
<dbReference type="EMBL" id="WHZZ01000012">
    <property type="protein sequence ID" value="MQL50075.1"/>
    <property type="molecule type" value="Genomic_DNA"/>
</dbReference>